<keyword evidence="3" id="KW-1185">Reference proteome</keyword>
<gene>
    <name evidence="2" type="ORF">ACFSGJ_03520</name>
</gene>
<evidence type="ECO:0000313" key="2">
    <source>
        <dbReference type="EMBL" id="MFD1911281.1"/>
    </source>
</evidence>
<feature type="transmembrane region" description="Helical" evidence="1">
    <location>
        <begin position="20"/>
        <end position="42"/>
    </location>
</feature>
<keyword evidence="1" id="KW-1133">Transmembrane helix</keyword>
<evidence type="ECO:0000313" key="3">
    <source>
        <dbReference type="Proteomes" id="UP001597353"/>
    </source>
</evidence>
<dbReference type="EMBL" id="JBHUGH010000002">
    <property type="protein sequence ID" value="MFD1911281.1"/>
    <property type="molecule type" value="Genomic_DNA"/>
</dbReference>
<organism evidence="2 3">
    <name type="scientific">Halodurantibacterium flavum</name>
    <dbReference type="NCBI Taxonomy" id="1382802"/>
    <lineage>
        <taxon>Bacteria</taxon>
        <taxon>Pseudomonadati</taxon>
        <taxon>Pseudomonadota</taxon>
        <taxon>Alphaproteobacteria</taxon>
        <taxon>Rhodobacterales</taxon>
        <taxon>Paracoccaceae</taxon>
        <taxon>Halodurantibacterium</taxon>
    </lineage>
</organism>
<comment type="caution">
    <text evidence="2">The sequence shown here is derived from an EMBL/GenBank/DDBJ whole genome shotgun (WGS) entry which is preliminary data.</text>
</comment>
<dbReference type="RefSeq" id="WP_390259537.1">
    <property type="nucleotide sequence ID" value="NZ_JBHUGH010000002.1"/>
</dbReference>
<keyword evidence="1" id="KW-0472">Membrane</keyword>
<evidence type="ECO:0000256" key="1">
    <source>
        <dbReference type="SAM" id="Phobius"/>
    </source>
</evidence>
<dbReference type="Proteomes" id="UP001597353">
    <property type="component" value="Unassembled WGS sequence"/>
</dbReference>
<accession>A0ABW4S0Z9</accession>
<protein>
    <submittedName>
        <fullName evidence="2">Uncharacterized protein</fullName>
    </submittedName>
</protein>
<name>A0ABW4S0Z9_9RHOB</name>
<proteinExistence type="predicted"/>
<sequence>MTETPPAVEARVDTPSTKGAIQPAVAGIAATLGVVLILGPFFTQGRTPAPPL</sequence>
<keyword evidence="1" id="KW-0812">Transmembrane</keyword>
<reference evidence="3" key="1">
    <citation type="journal article" date="2019" name="Int. J. Syst. Evol. Microbiol.">
        <title>The Global Catalogue of Microorganisms (GCM) 10K type strain sequencing project: providing services to taxonomists for standard genome sequencing and annotation.</title>
        <authorList>
            <consortium name="The Broad Institute Genomics Platform"/>
            <consortium name="The Broad Institute Genome Sequencing Center for Infectious Disease"/>
            <person name="Wu L."/>
            <person name="Ma J."/>
        </authorList>
    </citation>
    <scope>NUCLEOTIDE SEQUENCE [LARGE SCALE GENOMIC DNA]</scope>
    <source>
        <strain evidence="3">CGMCC 4.7242</strain>
    </source>
</reference>